<dbReference type="Pfam" id="PF12691">
    <property type="entry name" value="Phage_tail_terminator_6"/>
    <property type="match status" value="1"/>
</dbReference>
<dbReference type="AlphaFoldDB" id="A0A315ZVV0"/>
<evidence type="ECO:0000313" key="1">
    <source>
        <dbReference type="EMBL" id="SUQ14597.1"/>
    </source>
</evidence>
<dbReference type="Proteomes" id="UP000254051">
    <property type="component" value="Unassembled WGS sequence"/>
</dbReference>
<protein>
    <submittedName>
        <fullName evidence="1">Bacteriophage minor capsid protein</fullName>
    </submittedName>
</protein>
<gene>
    <name evidence="1" type="ORF">SAMN05216529_10750</name>
</gene>
<organism evidence="1 2">
    <name type="scientific">Faecalicatena contorta</name>
    <dbReference type="NCBI Taxonomy" id="39482"/>
    <lineage>
        <taxon>Bacteria</taxon>
        <taxon>Bacillati</taxon>
        <taxon>Bacillota</taxon>
        <taxon>Clostridia</taxon>
        <taxon>Lachnospirales</taxon>
        <taxon>Lachnospiraceae</taxon>
        <taxon>Faecalicatena</taxon>
    </lineage>
</organism>
<evidence type="ECO:0000313" key="2">
    <source>
        <dbReference type="Proteomes" id="UP000254051"/>
    </source>
</evidence>
<reference evidence="2" key="1">
    <citation type="submission" date="2017-07" db="EMBL/GenBank/DDBJ databases">
        <authorList>
            <person name="Varghese N."/>
            <person name="Submissions S."/>
        </authorList>
    </citation>
    <scope>NUCLEOTIDE SEQUENCE [LARGE SCALE GENOMIC DNA]</scope>
    <source>
        <strain evidence="2">NLAE-zl-C134</strain>
    </source>
</reference>
<keyword evidence="2" id="KW-1185">Reference proteome</keyword>
<dbReference type="OrthoDB" id="2928533at2"/>
<proteinExistence type="predicted"/>
<dbReference type="InterPro" id="IPR024411">
    <property type="entry name" value="Tail_terminator_phage"/>
</dbReference>
<dbReference type="EMBL" id="UHJJ01000007">
    <property type="protein sequence ID" value="SUQ14597.1"/>
    <property type="molecule type" value="Genomic_DNA"/>
</dbReference>
<sequence length="126" mass="14358">MNFIETITDKINSDLSLPVRIKKGYLDTGESLVMYPLPGGQKVREYMDGAKDVSLNYEIAMKSQNPESLGDSLWQISDFVENLDNLTSDDFTFNSIQITNKPYITEAGEQNWLVFLLDFEAKITTY</sequence>
<dbReference type="RefSeq" id="WP_109711636.1">
    <property type="nucleotide sequence ID" value="NZ_QGDS01000007.1"/>
</dbReference>
<name>A0A315ZVV0_9FIRM</name>
<accession>A0A315ZVV0</accession>